<proteinExistence type="inferred from homology"/>
<dbReference type="Pfam" id="PF00743">
    <property type="entry name" value="FMO-like"/>
    <property type="match status" value="1"/>
</dbReference>
<dbReference type="RefSeq" id="XP_025516476.1">
    <property type="nucleotide sequence ID" value="XM_025658635.1"/>
</dbReference>
<dbReference type="Proteomes" id="UP000249526">
    <property type="component" value="Unassembled WGS sequence"/>
</dbReference>
<keyword evidence="4" id="KW-0560">Oxidoreductase</keyword>
<reference evidence="5 6" key="1">
    <citation type="submission" date="2018-02" db="EMBL/GenBank/DDBJ databases">
        <title>The genomes of Aspergillus section Nigri reveals drivers in fungal speciation.</title>
        <authorList>
            <consortium name="DOE Joint Genome Institute"/>
            <person name="Vesth T.C."/>
            <person name="Nybo J."/>
            <person name="Theobald S."/>
            <person name="Brandl J."/>
            <person name="Frisvad J.C."/>
            <person name="Nielsen K.F."/>
            <person name="Lyhne E.K."/>
            <person name="Kogle M.E."/>
            <person name="Kuo A."/>
            <person name="Riley R."/>
            <person name="Clum A."/>
            <person name="Nolan M."/>
            <person name="Lipzen A."/>
            <person name="Salamov A."/>
            <person name="Henrissat B."/>
            <person name="Wiebenga A."/>
            <person name="De vries R.P."/>
            <person name="Grigoriev I.V."/>
            <person name="Mortensen U.H."/>
            <person name="Andersen M.R."/>
            <person name="Baker S.E."/>
        </authorList>
    </citation>
    <scope>NUCLEOTIDE SEQUENCE [LARGE SCALE GENOMIC DNA]</scope>
    <source>
        <strain evidence="5 6">CBS 112811</strain>
    </source>
</reference>
<keyword evidence="2" id="KW-0285">Flavoprotein</keyword>
<accession>A0A8G1R339</accession>
<keyword evidence="6" id="KW-1185">Reference proteome</keyword>
<name>A0A8G1R339_9EURO</name>
<dbReference type="GO" id="GO:0004499">
    <property type="term" value="F:N,N-dimethylaniline monooxygenase activity"/>
    <property type="evidence" value="ECO:0007669"/>
    <property type="project" value="InterPro"/>
</dbReference>
<dbReference type="SUPFAM" id="SSF51905">
    <property type="entry name" value="FAD/NAD(P)-binding domain"/>
    <property type="match status" value="1"/>
</dbReference>
<dbReference type="GO" id="GO:0050661">
    <property type="term" value="F:NADP binding"/>
    <property type="evidence" value="ECO:0007669"/>
    <property type="project" value="InterPro"/>
</dbReference>
<dbReference type="PANTHER" id="PTHR23023">
    <property type="entry name" value="DIMETHYLANILINE MONOOXYGENASE"/>
    <property type="match status" value="1"/>
</dbReference>
<dbReference type="InterPro" id="IPR020946">
    <property type="entry name" value="Flavin_mOase-like"/>
</dbReference>
<comment type="similarity">
    <text evidence="1">Belongs to the FMO family.</text>
</comment>
<dbReference type="AlphaFoldDB" id="A0A8G1R339"/>
<protein>
    <submittedName>
        <fullName evidence="5">FAD/NAD(P)-binding domain-containing protein</fullName>
    </submittedName>
</protein>
<keyword evidence="3" id="KW-0274">FAD</keyword>
<evidence type="ECO:0000256" key="3">
    <source>
        <dbReference type="ARBA" id="ARBA00022827"/>
    </source>
</evidence>
<dbReference type="InterPro" id="IPR036188">
    <property type="entry name" value="FAD/NAD-bd_sf"/>
</dbReference>
<gene>
    <name evidence="5" type="ORF">BO85DRAFT_437716</name>
</gene>
<dbReference type="GO" id="GO:0050660">
    <property type="term" value="F:flavin adenine dinucleotide binding"/>
    <property type="evidence" value="ECO:0007669"/>
    <property type="project" value="InterPro"/>
</dbReference>
<evidence type="ECO:0000313" key="6">
    <source>
        <dbReference type="Proteomes" id="UP000249526"/>
    </source>
</evidence>
<dbReference type="EMBL" id="KZ825060">
    <property type="protein sequence ID" value="RAH58554.1"/>
    <property type="molecule type" value="Genomic_DNA"/>
</dbReference>
<evidence type="ECO:0000313" key="5">
    <source>
        <dbReference type="EMBL" id="RAH58554.1"/>
    </source>
</evidence>
<dbReference type="GeneID" id="37162037"/>
<dbReference type="InterPro" id="IPR050346">
    <property type="entry name" value="FMO-like"/>
</dbReference>
<evidence type="ECO:0000256" key="4">
    <source>
        <dbReference type="ARBA" id="ARBA00023002"/>
    </source>
</evidence>
<dbReference type="PRINTS" id="PR00419">
    <property type="entry name" value="ADXRDTASE"/>
</dbReference>
<dbReference type="Gene3D" id="3.50.50.60">
    <property type="entry name" value="FAD/NAD(P)-binding domain"/>
    <property type="match status" value="1"/>
</dbReference>
<sequence length="251" mass="27716">MKSVAIIGAGPCGLVALKEMLQAGLDATIYERSDQLGGLFATAMAYPNLHLTISNWAMAFSDFPDPSRMRYSTAADYLLYLQDYAHHFGLERHISIARRQTKEDENDGSMLHVQADALIVATGNSQVPNGVPSQLAGFKDRIVHSSAYDESFMQEVADKKLRGLIVGGGESGAVISADLCEQSPKLTVWLRRPPCVAMRYLNRLDETQQIKANQTIDFPVSIFLESITTNRLGFAQNVYLYTELVPSCCFL</sequence>
<evidence type="ECO:0000256" key="2">
    <source>
        <dbReference type="ARBA" id="ARBA00022630"/>
    </source>
</evidence>
<organism evidence="5 6">
    <name type="scientific">Aspergillus piperis CBS 112811</name>
    <dbReference type="NCBI Taxonomy" id="1448313"/>
    <lineage>
        <taxon>Eukaryota</taxon>
        <taxon>Fungi</taxon>
        <taxon>Dikarya</taxon>
        <taxon>Ascomycota</taxon>
        <taxon>Pezizomycotina</taxon>
        <taxon>Eurotiomycetes</taxon>
        <taxon>Eurotiomycetidae</taxon>
        <taxon>Eurotiales</taxon>
        <taxon>Aspergillaceae</taxon>
        <taxon>Aspergillus</taxon>
        <taxon>Aspergillus subgen. Circumdati</taxon>
    </lineage>
</organism>
<evidence type="ECO:0000256" key="1">
    <source>
        <dbReference type="ARBA" id="ARBA00009183"/>
    </source>
</evidence>